<comment type="caution">
    <text evidence="3">The sequence shown here is derived from an EMBL/GenBank/DDBJ whole genome shotgun (WGS) entry which is preliminary data.</text>
</comment>
<evidence type="ECO:0000313" key="3">
    <source>
        <dbReference type="EMBL" id="KEA63243.1"/>
    </source>
</evidence>
<dbReference type="Proteomes" id="UP000028252">
    <property type="component" value="Unassembled WGS sequence"/>
</dbReference>
<dbReference type="PATRIC" id="fig|1232683.4.peg.2722"/>
<dbReference type="InterPro" id="IPR002491">
    <property type="entry name" value="ABC_transptr_periplasmic_BD"/>
</dbReference>
<dbReference type="AlphaFoldDB" id="A0A081FXI8"/>
<dbReference type="CDD" id="cd01144">
    <property type="entry name" value="BtuF"/>
    <property type="match status" value="1"/>
</dbReference>
<organism evidence="3 4">
    <name type="scientific">Marinobacterium lacunae</name>
    <dbReference type="NCBI Taxonomy" id="1232683"/>
    <lineage>
        <taxon>Bacteria</taxon>
        <taxon>Pseudomonadati</taxon>
        <taxon>Pseudomonadota</taxon>
        <taxon>Gammaproteobacteria</taxon>
        <taxon>Oceanospirillales</taxon>
        <taxon>Oceanospirillaceae</taxon>
        <taxon>Marinobacterium</taxon>
    </lineage>
</organism>
<dbReference type="InterPro" id="IPR050902">
    <property type="entry name" value="ABC_Transporter_SBP"/>
</dbReference>
<gene>
    <name evidence="3" type="ORF">ADIMK_2767</name>
</gene>
<evidence type="ECO:0000259" key="2">
    <source>
        <dbReference type="PROSITE" id="PS50983"/>
    </source>
</evidence>
<dbReference type="PANTHER" id="PTHR30535">
    <property type="entry name" value="VITAMIN B12-BINDING PROTEIN"/>
    <property type="match status" value="1"/>
</dbReference>
<reference evidence="3 4" key="1">
    <citation type="submission" date="2014-04" db="EMBL/GenBank/DDBJ databases">
        <title>Marinobacterium kochiensis sp. nov., isolated from sediment sample collected from Kochi backwaters in Kerala, India.</title>
        <authorList>
            <person name="Singh A."/>
            <person name="Pinnaka A.K."/>
        </authorList>
    </citation>
    <scope>NUCLEOTIDE SEQUENCE [LARGE SCALE GENOMIC DNA]</scope>
    <source>
        <strain evidence="3 4">AK27</strain>
    </source>
</reference>
<proteinExistence type="predicted"/>
<dbReference type="PANTHER" id="PTHR30535:SF34">
    <property type="entry name" value="MOLYBDATE-BINDING PROTEIN MOLA"/>
    <property type="match status" value="1"/>
</dbReference>
<dbReference type="SUPFAM" id="SSF53807">
    <property type="entry name" value="Helical backbone' metal receptor"/>
    <property type="match status" value="1"/>
</dbReference>
<feature type="domain" description="Fe/B12 periplasmic-binding" evidence="2">
    <location>
        <begin position="33"/>
        <end position="283"/>
    </location>
</feature>
<keyword evidence="4" id="KW-1185">Reference proteome</keyword>
<sequence>MMLVLTASMAISAPISVVDGSGHRVELQQPARRVVALAPDIVENLYAVGSGDRIVGRVSYSDYPDAARSIPLVGDYQRFNTETILSLRPDLVIAWFEGNPQAQLRTLEGFGLKVVRLSSKRIQSIPDNLRLLGQLTGNDAQAQVQASAFEARLRALKPEAGAVPTLFYQLWDNPLLTVSDDALIGEAIGFCGARNPFGDRPEAAPQVSLEAVLAVAPDLIVSTDEVGGGWQERWESWSVLPAVRNGALYSLHADLIHRPTPRFLDGVQALCEAVVDVRQRMKR</sequence>
<dbReference type="Gene3D" id="3.40.50.1980">
    <property type="entry name" value="Nitrogenase molybdenum iron protein domain"/>
    <property type="match status" value="2"/>
</dbReference>
<evidence type="ECO:0000313" key="4">
    <source>
        <dbReference type="Proteomes" id="UP000028252"/>
    </source>
</evidence>
<dbReference type="STRING" id="1232683.ADIMK_2767"/>
<accession>A0A081FXI8</accession>
<protein>
    <submittedName>
        <fullName evidence="3">Vitamin B12 ABC transporter, B12-binding component BtuF</fullName>
    </submittedName>
</protein>
<dbReference type="NCBIfam" id="NF038402">
    <property type="entry name" value="TroA_like"/>
    <property type="match status" value="1"/>
</dbReference>
<name>A0A081FXI8_9GAMM</name>
<dbReference type="EMBL" id="JMQN01000040">
    <property type="protein sequence ID" value="KEA63243.1"/>
    <property type="molecule type" value="Genomic_DNA"/>
</dbReference>
<dbReference type="PROSITE" id="PS50983">
    <property type="entry name" value="FE_B12_PBP"/>
    <property type="match status" value="1"/>
</dbReference>
<dbReference type="eggNOG" id="COG0614">
    <property type="taxonomic scope" value="Bacteria"/>
</dbReference>
<keyword evidence="1" id="KW-0732">Signal</keyword>
<dbReference type="InterPro" id="IPR054828">
    <property type="entry name" value="Vit_B12_bind_prot"/>
</dbReference>
<evidence type="ECO:0000256" key="1">
    <source>
        <dbReference type="ARBA" id="ARBA00022729"/>
    </source>
</evidence>
<dbReference type="Pfam" id="PF01497">
    <property type="entry name" value="Peripla_BP_2"/>
    <property type="match status" value="1"/>
</dbReference>